<keyword evidence="4" id="KW-0378">Hydrolase</keyword>
<proteinExistence type="inferred from homology"/>
<feature type="domain" description="LD-carboxypeptidase N-terminal" evidence="6">
    <location>
        <begin position="13"/>
        <end position="129"/>
    </location>
</feature>
<dbReference type="PIRSF" id="PIRSF028757">
    <property type="entry name" value="LD-carboxypeptidase"/>
    <property type="match status" value="1"/>
</dbReference>
<dbReference type="InterPro" id="IPR029062">
    <property type="entry name" value="Class_I_gatase-like"/>
</dbReference>
<dbReference type="InterPro" id="IPR003507">
    <property type="entry name" value="S66_fam"/>
</dbReference>
<evidence type="ECO:0000259" key="7">
    <source>
        <dbReference type="Pfam" id="PF17676"/>
    </source>
</evidence>
<evidence type="ECO:0000259" key="6">
    <source>
        <dbReference type="Pfam" id="PF02016"/>
    </source>
</evidence>
<dbReference type="RefSeq" id="WP_323253859.1">
    <property type="nucleotide sequence ID" value="NZ_JAYFUL010000074.1"/>
</dbReference>
<dbReference type="Pfam" id="PF17676">
    <property type="entry name" value="Peptidase_S66C"/>
    <property type="match status" value="1"/>
</dbReference>
<keyword evidence="2" id="KW-0121">Carboxypeptidase</keyword>
<evidence type="ECO:0000256" key="3">
    <source>
        <dbReference type="ARBA" id="ARBA00022670"/>
    </source>
</evidence>
<dbReference type="EMBL" id="JAYFUL010000074">
    <property type="protein sequence ID" value="MEA5260917.1"/>
    <property type="molecule type" value="Genomic_DNA"/>
</dbReference>
<keyword evidence="9" id="KW-1185">Reference proteome</keyword>
<dbReference type="Gene3D" id="3.40.50.10740">
    <property type="entry name" value="Class I glutamine amidotransferase-like"/>
    <property type="match status" value="1"/>
</dbReference>
<dbReference type="PANTHER" id="PTHR30237">
    <property type="entry name" value="MURAMOYLTETRAPEPTIDE CARBOXYPEPTIDASE"/>
    <property type="match status" value="1"/>
</dbReference>
<reference evidence="8 9" key="1">
    <citation type="submission" date="2023-12" db="EMBL/GenBank/DDBJ databases">
        <title>Novel species of the genus Arcicella isolated from rivers.</title>
        <authorList>
            <person name="Lu H."/>
        </authorList>
    </citation>
    <scope>NUCLEOTIDE SEQUENCE [LARGE SCALE GENOMIC DNA]</scope>
    <source>
        <strain evidence="8 9">LMG 21963</strain>
    </source>
</reference>
<dbReference type="SUPFAM" id="SSF141986">
    <property type="entry name" value="LD-carboxypeptidase A C-terminal domain-like"/>
    <property type="match status" value="1"/>
</dbReference>
<dbReference type="Gene3D" id="3.50.30.60">
    <property type="entry name" value="LD-carboxypeptidase A C-terminal domain-like"/>
    <property type="match status" value="1"/>
</dbReference>
<name>A0ABU5QUY2_9BACT</name>
<protein>
    <submittedName>
        <fullName evidence="8">LD-carboxypeptidase</fullName>
    </submittedName>
</protein>
<evidence type="ECO:0000256" key="4">
    <source>
        <dbReference type="ARBA" id="ARBA00022801"/>
    </source>
</evidence>
<dbReference type="InterPro" id="IPR040921">
    <property type="entry name" value="Peptidase_S66C"/>
</dbReference>
<keyword evidence="5" id="KW-0720">Serine protease</keyword>
<evidence type="ECO:0000256" key="5">
    <source>
        <dbReference type="ARBA" id="ARBA00022825"/>
    </source>
</evidence>
<dbReference type="InterPro" id="IPR027461">
    <property type="entry name" value="Carboxypeptidase_A_C_sf"/>
</dbReference>
<evidence type="ECO:0000256" key="1">
    <source>
        <dbReference type="ARBA" id="ARBA00010233"/>
    </source>
</evidence>
<organism evidence="8 9">
    <name type="scientific">Arcicella aquatica</name>
    <dbReference type="NCBI Taxonomy" id="217141"/>
    <lineage>
        <taxon>Bacteria</taxon>
        <taxon>Pseudomonadati</taxon>
        <taxon>Bacteroidota</taxon>
        <taxon>Cytophagia</taxon>
        <taxon>Cytophagales</taxon>
        <taxon>Flectobacillaceae</taxon>
        <taxon>Arcicella</taxon>
    </lineage>
</organism>
<dbReference type="Pfam" id="PF02016">
    <property type="entry name" value="Peptidase_S66"/>
    <property type="match status" value="1"/>
</dbReference>
<dbReference type="Proteomes" id="UP001304671">
    <property type="component" value="Unassembled WGS sequence"/>
</dbReference>
<feature type="domain" description="LD-carboxypeptidase C-terminal" evidence="7">
    <location>
        <begin position="172"/>
        <end position="286"/>
    </location>
</feature>
<accession>A0ABU5QUY2</accession>
<dbReference type="PANTHER" id="PTHR30237:SF2">
    <property type="entry name" value="MUREIN TETRAPEPTIDE CARBOXYPEPTIDASE"/>
    <property type="match status" value="1"/>
</dbReference>
<dbReference type="CDD" id="cd07025">
    <property type="entry name" value="Peptidase_S66"/>
    <property type="match status" value="1"/>
</dbReference>
<sequence length="306" mass="33890">MIQPKALQKGDTVGLVALACKVDFELIKPAIEVIEKVWGLNVVLGTSLTSKYHQFAGTDEIRARDFQMMLDDPNIKAIISARGGYGSSRLLDRIDFTQFIQHPKWVVGFSDITAVLCHIHNLNIESVHATMLKLFMQDGGEYALETLRKVLFGEPLAYHIPANALNKMGIAKGQLVGGNLAMLTHIIGSNSDIDTTGKILFLEDVGEYLYSIDRMMIQLKRSGKLKSLAGLIVGHFSDLEDNEVQFGKTANQIIEDAVAEYNFPVCYDFPVGHEPTNWAMPCGREVILTVENNGVWVKDAVNEPLI</sequence>
<keyword evidence="3" id="KW-0645">Protease</keyword>
<gene>
    <name evidence="8" type="ORF">VB264_24175</name>
</gene>
<dbReference type="InterPro" id="IPR027478">
    <property type="entry name" value="LdcA_N"/>
</dbReference>
<comment type="caution">
    <text evidence="8">The sequence shown here is derived from an EMBL/GenBank/DDBJ whole genome shotgun (WGS) entry which is preliminary data.</text>
</comment>
<evidence type="ECO:0000256" key="2">
    <source>
        <dbReference type="ARBA" id="ARBA00022645"/>
    </source>
</evidence>
<dbReference type="InterPro" id="IPR040449">
    <property type="entry name" value="Peptidase_S66_N"/>
</dbReference>
<dbReference type="SUPFAM" id="SSF52317">
    <property type="entry name" value="Class I glutamine amidotransferase-like"/>
    <property type="match status" value="1"/>
</dbReference>
<evidence type="ECO:0000313" key="8">
    <source>
        <dbReference type="EMBL" id="MEA5260917.1"/>
    </source>
</evidence>
<comment type="similarity">
    <text evidence="1">Belongs to the peptidase S66 family.</text>
</comment>
<evidence type="ECO:0000313" key="9">
    <source>
        <dbReference type="Proteomes" id="UP001304671"/>
    </source>
</evidence>